<dbReference type="OrthoDB" id="447173at2759"/>
<dbReference type="AlphaFoldDB" id="A0A2G9TAD8"/>
<proteinExistence type="predicted"/>
<feature type="non-terminal residue" evidence="1">
    <location>
        <position position="1"/>
    </location>
</feature>
<evidence type="ECO:0000313" key="2">
    <source>
        <dbReference type="Proteomes" id="UP000230423"/>
    </source>
</evidence>
<evidence type="ECO:0000313" key="1">
    <source>
        <dbReference type="EMBL" id="PIO54933.1"/>
    </source>
</evidence>
<sequence>GVVALSDEIRVWKSRSGAAAQQYNDAFEPLQIIIDTIEDRPIDELIGLVEAFEDTCDALWNSQPPYPESRMRSLIQCMGSYLCEQVSTKIDGERLWKDPEVIEQLNA</sequence>
<dbReference type="Proteomes" id="UP000230423">
    <property type="component" value="Unassembled WGS sequence"/>
</dbReference>
<gene>
    <name evidence="1" type="ORF">TELCIR_23692</name>
</gene>
<name>A0A2G9TAD8_TELCI</name>
<dbReference type="EMBL" id="KZ390781">
    <property type="protein sequence ID" value="PIO54933.1"/>
    <property type="molecule type" value="Genomic_DNA"/>
</dbReference>
<accession>A0A2G9TAD8</accession>
<feature type="non-terminal residue" evidence="1">
    <location>
        <position position="107"/>
    </location>
</feature>
<reference evidence="1 2" key="1">
    <citation type="submission" date="2015-09" db="EMBL/GenBank/DDBJ databases">
        <title>Draft genome of the parasitic nematode Teladorsagia circumcincta isolate WARC Sus (inbred).</title>
        <authorList>
            <person name="Mitreva M."/>
        </authorList>
    </citation>
    <scope>NUCLEOTIDE SEQUENCE [LARGE SCALE GENOMIC DNA]</scope>
    <source>
        <strain evidence="1 2">S</strain>
    </source>
</reference>
<protein>
    <submittedName>
        <fullName evidence="1">Uncharacterized protein</fullName>
    </submittedName>
</protein>
<keyword evidence="2" id="KW-1185">Reference proteome</keyword>
<organism evidence="1 2">
    <name type="scientific">Teladorsagia circumcincta</name>
    <name type="common">Brown stomach worm</name>
    <name type="synonym">Ostertagia circumcincta</name>
    <dbReference type="NCBI Taxonomy" id="45464"/>
    <lineage>
        <taxon>Eukaryota</taxon>
        <taxon>Metazoa</taxon>
        <taxon>Ecdysozoa</taxon>
        <taxon>Nematoda</taxon>
        <taxon>Chromadorea</taxon>
        <taxon>Rhabditida</taxon>
        <taxon>Rhabditina</taxon>
        <taxon>Rhabditomorpha</taxon>
        <taxon>Strongyloidea</taxon>
        <taxon>Trichostrongylidae</taxon>
        <taxon>Teladorsagia</taxon>
    </lineage>
</organism>